<dbReference type="EMBL" id="VULP01000003">
    <property type="protein sequence ID" value="MSU81287.1"/>
    <property type="molecule type" value="Genomic_DNA"/>
</dbReference>
<sequence>MAIFNESNPESYRSIYGSLFSEFGEELTIKIHKAYAGRQISFPKKLYTEEYISYYVEKNKAKKPPSVIADNLECTERISEQSNYRENRRYVDSAFFNRSNVWLDFNSGSFD</sequence>
<gene>
    <name evidence="1" type="ORF">FYJ25_02660</name>
</gene>
<protein>
    <submittedName>
        <fullName evidence="1">Uncharacterized protein</fullName>
    </submittedName>
</protein>
<dbReference type="AlphaFoldDB" id="A0A6N7Y8K4"/>
<dbReference type="Proteomes" id="UP000433359">
    <property type="component" value="Unassembled WGS sequence"/>
</dbReference>
<dbReference type="RefSeq" id="WP_154580467.1">
    <property type="nucleotide sequence ID" value="NZ_VULP01000003.1"/>
</dbReference>
<reference evidence="1 2" key="1">
    <citation type="submission" date="2019-08" db="EMBL/GenBank/DDBJ databases">
        <title>In-depth cultivation of the pig gut microbiome towards novel bacterial diversity and tailored functional studies.</title>
        <authorList>
            <person name="Wylensek D."/>
            <person name="Hitch T.C.A."/>
            <person name="Clavel T."/>
        </authorList>
    </citation>
    <scope>NUCLEOTIDE SEQUENCE [LARGE SCALE GENOMIC DNA]</scope>
    <source>
        <strain evidence="1 2">BSM-383-APC-4H</strain>
    </source>
</reference>
<proteinExistence type="predicted"/>
<evidence type="ECO:0000313" key="2">
    <source>
        <dbReference type="Proteomes" id="UP000433359"/>
    </source>
</evidence>
<comment type="caution">
    <text evidence="1">The sequence shown here is derived from an EMBL/GenBank/DDBJ whole genome shotgun (WGS) entry which is preliminary data.</text>
</comment>
<name>A0A6N7Y8K4_9FIRM</name>
<evidence type="ECO:0000313" key="1">
    <source>
        <dbReference type="EMBL" id="MSU81287.1"/>
    </source>
</evidence>
<organism evidence="1 2">
    <name type="scientific">Anaerobutyricum soehngenii</name>
    <dbReference type="NCBI Taxonomy" id="105843"/>
    <lineage>
        <taxon>Bacteria</taxon>
        <taxon>Bacillati</taxon>
        <taxon>Bacillota</taxon>
        <taxon>Clostridia</taxon>
        <taxon>Lachnospirales</taxon>
        <taxon>Lachnospiraceae</taxon>
        <taxon>Anaerobutyricum</taxon>
    </lineage>
</organism>
<accession>A0A6N7Y8K4</accession>